<dbReference type="PANTHER" id="PTHR38682">
    <property type="entry name" value="V-TYPE ATP SYNTHASE SUBUNIT C"/>
    <property type="match status" value="1"/>
</dbReference>
<comment type="similarity">
    <text evidence="1">Belongs to the V-ATPase V0D/AC39 subunit family.</text>
</comment>
<dbReference type="InterPro" id="IPR036079">
    <property type="entry name" value="ATPase_csu/dsu_sf"/>
</dbReference>
<dbReference type="EMBL" id="PDSK01000099">
    <property type="protein sequence ID" value="PIE33391.1"/>
    <property type="molecule type" value="Genomic_DNA"/>
</dbReference>
<dbReference type="InterPro" id="IPR044911">
    <property type="entry name" value="V-type_ATPase_csu/dsu_dom_3"/>
</dbReference>
<evidence type="ECO:0000256" key="2">
    <source>
        <dbReference type="ARBA" id="ARBA00022448"/>
    </source>
</evidence>
<evidence type="ECO:0000313" key="5">
    <source>
        <dbReference type="EMBL" id="PIE33391.1"/>
    </source>
</evidence>
<feature type="region of interest" description="Disordered" evidence="4">
    <location>
        <begin position="1"/>
        <end position="68"/>
    </location>
</feature>
<keyword evidence="3" id="KW-0406">Ion transport</keyword>
<sequence length="424" mass="49320">MRNSLSSTESSACKSNSNRRLRRLKTRRIPEGHTSSRKQNSGWLPLKNQPRGGSNRQRNMSSVCSSSKKDSNRLMLASVVKYAYPNAKTRAMKGLLLSEDQFRSLLNTDTFDEVLHVLQTTQYAKALAELPGGDPSTLEFTQILYNSLFRDYEKIIRSVDRKIRDFFILLYQKYELINLKTILRAIVSGIGPDQTSLLLLPTDRYTLFSKKALLDLYTVPDVITHLQGTFFHYPLNRALRRFEEEQEFFPLEMALDLHYYHTLWDTMEKLPDADRKILRHILGMSTDILNVSWIIRFKEEFRFSPEEILNYTILHGEVFKFRERKALSEVQDTAEIIAYLKKTPYGTAFSEDVPLNTVHIALSRYMIEQVRKYFSGNPFHIGVLLGYLWLKEFEISDILTIAEAKKYGFSLEQSRHYVIHVNSA</sequence>
<feature type="compositionally biased region" description="Polar residues" evidence="4">
    <location>
        <begin position="1"/>
        <end position="13"/>
    </location>
</feature>
<accession>A0A2G6KCK8</accession>
<feature type="compositionally biased region" description="Basic residues" evidence="4">
    <location>
        <begin position="17"/>
        <end position="27"/>
    </location>
</feature>
<organism evidence="5 6">
    <name type="scientific">candidate division KSB3 bacterium</name>
    <dbReference type="NCBI Taxonomy" id="2044937"/>
    <lineage>
        <taxon>Bacteria</taxon>
        <taxon>candidate division KSB3</taxon>
    </lineage>
</organism>
<reference evidence="5 6" key="1">
    <citation type="submission" date="2017-10" db="EMBL/GenBank/DDBJ databases">
        <title>Novel microbial diversity and functional potential in the marine mammal oral microbiome.</title>
        <authorList>
            <person name="Dudek N.K."/>
            <person name="Sun C.L."/>
            <person name="Burstein D."/>
            <person name="Kantor R.S."/>
            <person name="Aliaga Goltsman D.S."/>
            <person name="Bik E.M."/>
            <person name="Thomas B.C."/>
            <person name="Banfield J.F."/>
            <person name="Relman D.A."/>
        </authorList>
    </citation>
    <scope>NUCLEOTIDE SEQUENCE [LARGE SCALE GENOMIC DNA]</scope>
    <source>
        <strain evidence="5">DOLJORAL78_47_16</strain>
    </source>
</reference>
<dbReference type="PANTHER" id="PTHR38682:SF1">
    <property type="entry name" value="V-TYPE ATP SYNTHASE SUBUNIT C"/>
    <property type="match status" value="1"/>
</dbReference>
<comment type="caution">
    <text evidence="5">The sequence shown here is derived from an EMBL/GenBank/DDBJ whole genome shotgun (WGS) entry which is preliminary data.</text>
</comment>
<dbReference type="Pfam" id="PF01992">
    <property type="entry name" value="vATP-synt_AC39"/>
    <property type="match status" value="1"/>
</dbReference>
<dbReference type="Proteomes" id="UP000230821">
    <property type="component" value="Unassembled WGS sequence"/>
</dbReference>
<keyword evidence="2" id="KW-0813">Transport</keyword>
<evidence type="ECO:0000256" key="4">
    <source>
        <dbReference type="SAM" id="MobiDB-lite"/>
    </source>
</evidence>
<dbReference type="AlphaFoldDB" id="A0A2G6KCK8"/>
<evidence type="ECO:0000256" key="3">
    <source>
        <dbReference type="ARBA" id="ARBA00023065"/>
    </source>
</evidence>
<feature type="compositionally biased region" description="Polar residues" evidence="4">
    <location>
        <begin position="51"/>
        <end position="60"/>
    </location>
</feature>
<evidence type="ECO:0000256" key="1">
    <source>
        <dbReference type="ARBA" id="ARBA00006709"/>
    </source>
</evidence>
<proteinExistence type="inferred from homology"/>
<evidence type="ECO:0008006" key="7">
    <source>
        <dbReference type="Google" id="ProtNLM"/>
    </source>
</evidence>
<gene>
    <name evidence="5" type="ORF">CSA56_11975</name>
</gene>
<evidence type="ECO:0000313" key="6">
    <source>
        <dbReference type="Proteomes" id="UP000230821"/>
    </source>
</evidence>
<dbReference type="SUPFAM" id="SSF103486">
    <property type="entry name" value="V-type ATP synthase subunit C"/>
    <property type="match status" value="1"/>
</dbReference>
<dbReference type="InterPro" id="IPR050873">
    <property type="entry name" value="V-ATPase_V0D/AC39_subunit"/>
</dbReference>
<dbReference type="InterPro" id="IPR035067">
    <property type="entry name" value="V-type_ATPase_csu/dsu"/>
</dbReference>
<protein>
    <recommendedName>
        <fullName evidence="7">V-type ATP synthase subunit C</fullName>
    </recommendedName>
</protein>
<dbReference type="Gene3D" id="1.10.132.50">
    <property type="entry name" value="ATP synthase (C/AC39) subunit, domain 3"/>
    <property type="match status" value="1"/>
</dbReference>
<dbReference type="Gene3D" id="1.20.1690.10">
    <property type="entry name" value="V-type ATP synthase subunit C domain"/>
    <property type="match status" value="2"/>
</dbReference>
<name>A0A2G6KCK8_9BACT</name>
<dbReference type="InterPro" id="IPR002843">
    <property type="entry name" value="ATPase_V0-cplx_csu/dsu"/>
</dbReference>
<dbReference type="GO" id="GO:0046961">
    <property type="term" value="F:proton-transporting ATPase activity, rotational mechanism"/>
    <property type="evidence" value="ECO:0007669"/>
    <property type="project" value="InterPro"/>
</dbReference>